<name>A0A4Y2WFG6_ARAVE</name>
<evidence type="ECO:0000313" key="2">
    <source>
        <dbReference type="EMBL" id="GBO36205.1"/>
    </source>
</evidence>
<reference evidence="2 3" key="1">
    <citation type="journal article" date="2019" name="Sci. Rep.">
        <title>Orb-weaving spider Araneus ventricosus genome elucidates the spidroin gene catalogue.</title>
        <authorList>
            <person name="Kono N."/>
            <person name="Nakamura H."/>
            <person name="Ohtoshi R."/>
            <person name="Moran D.A.P."/>
            <person name="Shinohara A."/>
            <person name="Yoshida Y."/>
            <person name="Fujiwara M."/>
            <person name="Mori M."/>
            <person name="Tomita M."/>
            <person name="Arakawa K."/>
        </authorList>
    </citation>
    <scope>NUCLEOTIDE SEQUENCE [LARGE SCALE GENOMIC DNA]</scope>
</reference>
<keyword evidence="3" id="KW-1185">Reference proteome</keyword>
<evidence type="ECO:0000313" key="3">
    <source>
        <dbReference type="Proteomes" id="UP000499080"/>
    </source>
</evidence>
<organism evidence="2 3">
    <name type="scientific">Araneus ventricosus</name>
    <name type="common">Orbweaver spider</name>
    <name type="synonym">Epeira ventricosa</name>
    <dbReference type="NCBI Taxonomy" id="182803"/>
    <lineage>
        <taxon>Eukaryota</taxon>
        <taxon>Metazoa</taxon>
        <taxon>Ecdysozoa</taxon>
        <taxon>Arthropoda</taxon>
        <taxon>Chelicerata</taxon>
        <taxon>Arachnida</taxon>
        <taxon>Araneae</taxon>
        <taxon>Araneomorphae</taxon>
        <taxon>Entelegynae</taxon>
        <taxon>Araneoidea</taxon>
        <taxon>Araneidae</taxon>
        <taxon>Araneus</taxon>
    </lineage>
</organism>
<sequence length="61" mass="7001">MKRLDKNSIYDLNPQSTQGRDGMNGLEATYRGLDFVPKKFRATRYSSESVGVLSIKFFLPR</sequence>
<feature type="non-terminal residue" evidence="2">
    <location>
        <position position="61"/>
    </location>
</feature>
<feature type="region of interest" description="Disordered" evidence="1">
    <location>
        <begin position="1"/>
        <end position="24"/>
    </location>
</feature>
<dbReference type="EMBL" id="BGPR01060328">
    <property type="protein sequence ID" value="GBO36205.1"/>
    <property type="molecule type" value="Genomic_DNA"/>
</dbReference>
<protein>
    <submittedName>
        <fullName evidence="2">Uncharacterized protein</fullName>
    </submittedName>
</protein>
<dbReference type="AlphaFoldDB" id="A0A4Y2WFG6"/>
<comment type="caution">
    <text evidence="2">The sequence shown here is derived from an EMBL/GenBank/DDBJ whole genome shotgun (WGS) entry which is preliminary data.</text>
</comment>
<accession>A0A4Y2WFG6</accession>
<proteinExistence type="predicted"/>
<evidence type="ECO:0000256" key="1">
    <source>
        <dbReference type="SAM" id="MobiDB-lite"/>
    </source>
</evidence>
<dbReference type="Proteomes" id="UP000499080">
    <property type="component" value="Unassembled WGS sequence"/>
</dbReference>
<gene>
    <name evidence="2" type="ORF">AVEN_263427_1</name>
</gene>